<accession>A0A1H7J3Z5</accession>
<name>A0A1H7J3Z5_RUMAL</name>
<evidence type="ECO:0000313" key="2">
    <source>
        <dbReference type="EMBL" id="SEK68617.1"/>
    </source>
</evidence>
<dbReference type="NCBIfam" id="TIGR04518">
    <property type="entry name" value="ECF_S_folT_fam"/>
    <property type="match status" value="1"/>
</dbReference>
<dbReference type="InterPro" id="IPR009825">
    <property type="entry name" value="ECF_substrate-spec-like"/>
</dbReference>
<dbReference type="Pfam" id="PF07155">
    <property type="entry name" value="ECF-ribofla_trS"/>
    <property type="match status" value="1"/>
</dbReference>
<protein>
    <submittedName>
        <fullName evidence="2">ECF transporter S component, folate family</fullName>
    </submittedName>
</protein>
<dbReference type="AlphaFoldDB" id="A0A1H7J3Z5"/>
<evidence type="ECO:0000313" key="3">
    <source>
        <dbReference type="Proteomes" id="UP000186015"/>
    </source>
</evidence>
<feature type="transmembrane region" description="Helical" evidence="1">
    <location>
        <begin position="12"/>
        <end position="35"/>
    </location>
</feature>
<reference evidence="2 3" key="1">
    <citation type="submission" date="2016-10" db="EMBL/GenBank/DDBJ databases">
        <authorList>
            <person name="de Groot N.N."/>
        </authorList>
    </citation>
    <scope>NUCLEOTIDE SEQUENCE [LARGE SCALE GENOMIC DNA]</scope>
    <source>
        <strain evidence="2 3">KH2T6</strain>
    </source>
</reference>
<sequence length="195" mass="20731">MQTNNSAARNNIRVFGTVAVMTASAILATLSIILGKFLSIPVGNSIRIGFENLPIVIASIFFGPVIGATTAVVADIVGCILHCYAINPIITLGALCIGLISGLVYGQIAKNDAEYISTDRGMHWVKIFISVISAYAVGSMVIKSLGLYIAYGTPLQTIVFRVITASISAVVDTTIIWGLIQNKGLMRTLGRITKR</sequence>
<keyword evidence="1" id="KW-0472">Membrane</keyword>
<dbReference type="OrthoDB" id="4624at2"/>
<evidence type="ECO:0000256" key="1">
    <source>
        <dbReference type="SAM" id="Phobius"/>
    </source>
</evidence>
<proteinExistence type="predicted"/>
<keyword evidence="1" id="KW-0812">Transmembrane</keyword>
<organism evidence="2 3">
    <name type="scientific">Ruminococcus albus</name>
    <dbReference type="NCBI Taxonomy" id="1264"/>
    <lineage>
        <taxon>Bacteria</taxon>
        <taxon>Bacillati</taxon>
        <taxon>Bacillota</taxon>
        <taxon>Clostridia</taxon>
        <taxon>Eubacteriales</taxon>
        <taxon>Oscillospiraceae</taxon>
        <taxon>Ruminococcus</taxon>
    </lineage>
</organism>
<dbReference type="EMBL" id="FOAT01000004">
    <property type="protein sequence ID" value="SEK68617.1"/>
    <property type="molecule type" value="Genomic_DNA"/>
</dbReference>
<dbReference type="RefSeq" id="WP_074831593.1">
    <property type="nucleotide sequence ID" value="NZ_FOAT01000004.1"/>
</dbReference>
<dbReference type="Proteomes" id="UP000186015">
    <property type="component" value="Unassembled WGS sequence"/>
</dbReference>
<feature type="transmembrane region" description="Helical" evidence="1">
    <location>
        <begin position="55"/>
        <end position="77"/>
    </location>
</feature>
<dbReference type="InterPro" id="IPR030949">
    <property type="entry name" value="ECF_S_folate_fam"/>
</dbReference>
<dbReference type="Gene3D" id="1.10.1760.20">
    <property type="match status" value="1"/>
</dbReference>
<feature type="transmembrane region" description="Helical" evidence="1">
    <location>
        <begin position="89"/>
        <end position="108"/>
    </location>
</feature>
<keyword evidence="1" id="KW-1133">Transmembrane helix</keyword>
<dbReference type="GO" id="GO:0016020">
    <property type="term" value="C:membrane"/>
    <property type="evidence" value="ECO:0007669"/>
    <property type="project" value="InterPro"/>
</dbReference>
<feature type="transmembrane region" description="Helical" evidence="1">
    <location>
        <begin position="128"/>
        <end position="151"/>
    </location>
</feature>
<gene>
    <name evidence="2" type="ORF">SAMN05216469_104183</name>
</gene>
<feature type="transmembrane region" description="Helical" evidence="1">
    <location>
        <begin position="158"/>
        <end position="180"/>
    </location>
</feature>